<name>A0AC35GH44_9BILA</name>
<protein>
    <submittedName>
        <fullName evidence="2">DAGKc domain-containing protein</fullName>
    </submittedName>
</protein>
<sequence length="328" mass="36778">MNRIKSAGQTLYNHKKKAIFAAIVLAYGADYGRLAVRDANIRTYYAKEALKFGEQTISAEHQPRRITVLINKSADSGSAVSNFKKNALPLLNLSGIAITVINTEDAKQMTSLCAVLDSQEADGIFVVGGDGTANNAITGIMERKGLNEIPIGFFPGGKCNKALRLLIPSIFQHTDDVRYQCESAMAVIEETRAKVKPLKCEMITTVLQEVEAEDGTKNNIEQIKEESVWTLGDISAGWFSYIEDKKWKRWYWGSLKRRFAYFWEMVKNSPHLLRTEVSLTDYCSGCSRCRITTEAPKIVEWKWWHLLIGTPKPKRQLGGTGGYASSYF</sequence>
<reference evidence="2" key="1">
    <citation type="submission" date="2022-11" db="UniProtKB">
        <authorList>
            <consortium name="WormBaseParasite"/>
        </authorList>
    </citation>
    <scope>IDENTIFICATION</scope>
</reference>
<organism evidence="1 2">
    <name type="scientific">Panagrolaimus sp. PS1159</name>
    <dbReference type="NCBI Taxonomy" id="55785"/>
    <lineage>
        <taxon>Eukaryota</taxon>
        <taxon>Metazoa</taxon>
        <taxon>Ecdysozoa</taxon>
        <taxon>Nematoda</taxon>
        <taxon>Chromadorea</taxon>
        <taxon>Rhabditida</taxon>
        <taxon>Tylenchina</taxon>
        <taxon>Panagrolaimomorpha</taxon>
        <taxon>Panagrolaimoidea</taxon>
        <taxon>Panagrolaimidae</taxon>
        <taxon>Panagrolaimus</taxon>
    </lineage>
</organism>
<dbReference type="WBParaSite" id="PS1159_v2.g4967.t1">
    <property type="protein sequence ID" value="PS1159_v2.g4967.t1"/>
    <property type="gene ID" value="PS1159_v2.g4967"/>
</dbReference>
<evidence type="ECO:0000313" key="1">
    <source>
        <dbReference type="Proteomes" id="UP000887580"/>
    </source>
</evidence>
<proteinExistence type="predicted"/>
<dbReference type="Proteomes" id="UP000887580">
    <property type="component" value="Unplaced"/>
</dbReference>
<accession>A0AC35GH44</accession>
<evidence type="ECO:0000313" key="2">
    <source>
        <dbReference type="WBParaSite" id="PS1159_v2.g4967.t1"/>
    </source>
</evidence>